<accession>A0A0S4LA45</accession>
<dbReference type="CDD" id="cd18103">
    <property type="entry name" value="SpoU-like_RlmB"/>
    <property type="match status" value="1"/>
</dbReference>
<dbReference type="GO" id="GO:0006396">
    <property type="term" value="P:RNA processing"/>
    <property type="evidence" value="ECO:0007669"/>
    <property type="project" value="InterPro"/>
</dbReference>
<evidence type="ECO:0000313" key="5">
    <source>
        <dbReference type="EMBL" id="CUS33496.1"/>
    </source>
</evidence>
<dbReference type="NCBIfam" id="TIGR00186">
    <property type="entry name" value="rRNA_methyl_3"/>
    <property type="match status" value="1"/>
</dbReference>
<dbReference type="PANTHER" id="PTHR46429">
    <property type="entry name" value="23S RRNA (GUANOSINE-2'-O-)-METHYLTRANSFERASE RLMB"/>
    <property type="match status" value="1"/>
</dbReference>
<feature type="domain" description="RNA 2-O ribose methyltransferase substrate binding" evidence="4">
    <location>
        <begin position="13"/>
        <end position="87"/>
    </location>
</feature>
<dbReference type="FunFam" id="3.40.1280.10:FF:000008">
    <property type="entry name" value="Group 3 RNA methyltransferase TrmH"/>
    <property type="match status" value="1"/>
</dbReference>
<dbReference type="InterPro" id="IPR013123">
    <property type="entry name" value="SpoU_subst-bd"/>
</dbReference>
<protein>
    <submittedName>
        <fullName evidence="5">RNA methyltransferase, TrmH family, group 3</fullName>
        <ecNumber evidence="5">2.1.1.-</ecNumber>
    </submittedName>
</protein>
<dbReference type="Pfam" id="PF08032">
    <property type="entry name" value="SpoU_sub_bind"/>
    <property type="match status" value="1"/>
</dbReference>
<dbReference type="Gene3D" id="3.40.1280.10">
    <property type="match status" value="1"/>
</dbReference>
<evidence type="ECO:0000256" key="3">
    <source>
        <dbReference type="ARBA" id="ARBA00022679"/>
    </source>
</evidence>
<reference evidence="5 6" key="1">
    <citation type="submission" date="2015-10" db="EMBL/GenBank/DDBJ databases">
        <authorList>
            <person name="Gilbert D.G."/>
        </authorList>
    </citation>
    <scope>NUCLEOTIDE SEQUENCE [LARGE SCALE GENOMIC DNA]</scope>
    <source>
        <strain evidence="5">COMA1</strain>
    </source>
</reference>
<dbReference type="SUPFAM" id="SSF55315">
    <property type="entry name" value="L30e-like"/>
    <property type="match status" value="1"/>
</dbReference>
<dbReference type="SMART" id="SM00967">
    <property type="entry name" value="SpoU_sub_bind"/>
    <property type="match status" value="1"/>
</dbReference>
<dbReference type="RefSeq" id="WP_090745013.1">
    <property type="nucleotide sequence ID" value="NZ_CZQA01000001.1"/>
</dbReference>
<dbReference type="GO" id="GO:0005829">
    <property type="term" value="C:cytosol"/>
    <property type="evidence" value="ECO:0007669"/>
    <property type="project" value="TreeGrafter"/>
</dbReference>
<proteinExistence type="inferred from homology"/>
<dbReference type="GO" id="GO:0003723">
    <property type="term" value="F:RNA binding"/>
    <property type="evidence" value="ECO:0007669"/>
    <property type="project" value="InterPro"/>
</dbReference>
<organism evidence="5 6">
    <name type="scientific">Candidatus Nitrospira nitrosa</name>
    <dbReference type="NCBI Taxonomy" id="1742972"/>
    <lineage>
        <taxon>Bacteria</taxon>
        <taxon>Pseudomonadati</taxon>
        <taxon>Nitrospirota</taxon>
        <taxon>Nitrospiria</taxon>
        <taxon>Nitrospirales</taxon>
        <taxon>Nitrospiraceae</taxon>
        <taxon>Nitrospira</taxon>
    </lineage>
</organism>
<dbReference type="InterPro" id="IPR029028">
    <property type="entry name" value="Alpha/beta_knot_MTases"/>
</dbReference>
<dbReference type="PANTHER" id="PTHR46429:SF1">
    <property type="entry name" value="23S RRNA (GUANOSINE-2'-O-)-METHYLTRANSFERASE RLMB"/>
    <property type="match status" value="1"/>
</dbReference>
<dbReference type="EC" id="2.1.1.-" evidence="5"/>
<evidence type="ECO:0000313" key="6">
    <source>
        <dbReference type="Proteomes" id="UP000199032"/>
    </source>
</evidence>
<evidence type="ECO:0000259" key="4">
    <source>
        <dbReference type="SMART" id="SM00967"/>
    </source>
</evidence>
<sequence length="272" mass="29082">MAPAAGSANPEELLYGLHAVREALKAGNRQLQRILVLRVDKQFTDLVHLARSRRIPVHIQPLASLDRLVPNGKHQGIVAFTAAKAYGTQEEILDRAAQRQEPPLLVILDGVEDPHNLGAILRTAEGAGVHGVFIPERRAAGLTSVVAKASAGAIDHIPVARVTNLSRLMDSLKAAGVWIYGVTPSAQKIYTDIDYRGPVGFVLGAEGTGIRSGVVQHCDECVRIPLRGQVQSLNVSASAAIVLYEVLRQREQANHAAGSSTDSERPSLDSGL</sequence>
<keyword evidence="2 5" id="KW-0489">Methyltransferase</keyword>
<dbReference type="GO" id="GO:0032259">
    <property type="term" value="P:methylation"/>
    <property type="evidence" value="ECO:0007669"/>
    <property type="project" value="UniProtKB-KW"/>
</dbReference>
<dbReference type="InterPro" id="IPR029064">
    <property type="entry name" value="Ribosomal_eL30-like_sf"/>
</dbReference>
<dbReference type="InterPro" id="IPR001537">
    <property type="entry name" value="SpoU_MeTrfase"/>
</dbReference>
<dbReference type="STRING" id="1742972.COMA1_11187"/>
<gene>
    <name evidence="5" type="ORF">COMA1_11187</name>
</gene>
<dbReference type="SUPFAM" id="SSF75217">
    <property type="entry name" value="alpha/beta knot"/>
    <property type="match status" value="1"/>
</dbReference>
<evidence type="ECO:0000256" key="2">
    <source>
        <dbReference type="ARBA" id="ARBA00022603"/>
    </source>
</evidence>
<dbReference type="InterPro" id="IPR004441">
    <property type="entry name" value="rRNA_MeTrfase_TrmH"/>
</dbReference>
<dbReference type="OrthoDB" id="9785673at2"/>
<comment type="similarity">
    <text evidence="1">Belongs to the class IV-like SAM-binding methyltransferase superfamily. RNA methyltransferase TrmH family.</text>
</comment>
<dbReference type="Pfam" id="PF00588">
    <property type="entry name" value="SpoU_methylase"/>
    <property type="match status" value="1"/>
</dbReference>
<evidence type="ECO:0000256" key="1">
    <source>
        <dbReference type="ARBA" id="ARBA00007228"/>
    </source>
</evidence>
<keyword evidence="3 5" id="KW-0808">Transferase</keyword>
<name>A0A0S4LA45_9BACT</name>
<dbReference type="Gene3D" id="3.30.1330.30">
    <property type="match status" value="1"/>
</dbReference>
<keyword evidence="6" id="KW-1185">Reference proteome</keyword>
<dbReference type="GO" id="GO:0008173">
    <property type="term" value="F:RNA methyltransferase activity"/>
    <property type="evidence" value="ECO:0007669"/>
    <property type="project" value="InterPro"/>
</dbReference>
<dbReference type="AlphaFoldDB" id="A0A0S4LA45"/>
<dbReference type="EMBL" id="CZQA01000001">
    <property type="protein sequence ID" value="CUS33496.1"/>
    <property type="molecule type" value="Genomic_DNA"/>
</dbReference>
<dbReference type="InterPro" id="IPR029026">
    <property type="entry name" value="tRNA_m1G_MTases_N"/>
</dbReference>
<dbReference type="Proteomes" id="UP000199032">
    <property type="component" value="Unassembled WGS sequence"/>
</dbReference>